<proteinExistence type="predicted"/>
<feature type="compositionally biased region" description="Basic and acidic residues" evidence="1">
    <location>
        <begin position="597"/>
        <end position="606"/>
    </location>
</feature>
<evidence type="ECO:0000256" key="1">
    <source>
        <dbReference type="SAM" id="MobiDB-lite"/>
    </source>
</evidence>
<keyword evidence="2" id="KW-0732">Signal</keyword>
<dbReference type="Proteomes" id="UP000672097">
    <property type="component" value="Unassembled WGS sequence"/>
</dbReference>
<reference evidence="3 4" key="1">
    <citation type="submission" date="2021-04" db="EMBL/GenBank/DDBJ databases">
        <title>The genome sequence of type strain Ideonella paludis KCTC 32238.</title>
        <authorList>
            <person name="Liu Y."/>
        </authorList>
    </citation>
    <scope>NUCLEOTIDE SEQUENCE [LARGE SCALE GENOMIC DNA]</scope>
    <source>
        <strain evidence="3 4">KCTC 32238</strain>
    </source>
</reference>
<feature type="region of interest" description="Disordered" evidence="1">
    <location>
        <begin position="565"/>
        <end position="692"/>
    </location>
</feature>
<accession>A0ABS5E0W6</accession>
<dbReference type="RefSeq" id="WP_210810344.1">
    <property type="nucleotide sequence ID" value="NZ_JAGQDG010000006.1"/>
</dbReference>
<evidence type="ECO:0000313" key="4">
    <source>
        <dbReference type="Proteomes" id="UP000672097"/>
    </source>
</evidence>
<dbReference type="Pfam" id="PF20245">
    <property type="entry name" value="DUF6600"/>
    <property type="match status" value="1"/>
</dbReference>
<evidence type="ECO:0000256" key="2">
    <source>
        <dbReference type="SAM" id="SignalP"/>
    </source>
</evidence>
<name>A0ABS5E0W6_9BURK</name>
<comment type="caution">
    <text evidence="3">The sequence shown here is derived from an EMBL/GenBank/DDBJ whole genome shotgun (WGS) entry which is preliminary data.</text>
</comment>
<dbReference type="PANTHER" id="PTHR38731:SF3">
    <property type="entry name" value="BLL6125 PROTEIN"/>
    <property type="match status" value="1"/>
</dbReference>
<evidence type="ECO:0008006" key="5">
    <source>
        <dbReference type="Google" id="ProtNLM"/>
    </source>
</evidence>
<gene>
    <name evidence="3" type="ORF">KAK11_16575</name>
</gene>
<feature type="compositionally biased region" description="Basic and acidic residues" evidence="1">
    <location>
        <begin position="673"/>
        <end position="685"/>
    </location>
</feature>
<evidence type="ECO:0000313" key="3">
    <source>
        <dbReference type="EMBL" id="MBQ0936944.1"/>
    </source>
</evidence>
<organism evidence="3 4">
    <name type="scientific">Ideonella paludis</name>
    <dbReference type="NCBI Taxonomy" id="1233411"/>
    <lineage>
        <taxon>Bacteria</taxon>
        <taxon>Pseudomonadati</taxon>
        <taxon>Pseudomonadota</taxon>
        <taxon>Betaproteobacteria</taxon>
        <taxon>Burkholderiales</taxon>
        <taxon>Sphaerotilaceae</taxon>
        <taxon>Ideonella</taxon>
    </lineage>
</organism>
<dbReference type="InterPro" id="IPR046535">
    <property type="entry name" value="DUF6600"/>
</dbReference>
<feature type="signal peptide" evidence="2">
    <location>
        <begin position="1"/>
        <end position="25"/>
    </location>
</feature>
<sequence length="692" mass="75009">MRTKAVFLWTLLASALVLSAGAARAVDDPPGRVGRLAETKGQVWLLERGQKEWTSAVLNRPLTSGERLATDANGRLVVQVGSSTIRLDERTDMEVLRLDDERIELLVRAGGVSVRVREHEVVDEVQLQTSVGRFSPRTTGLYRVDHSDRGSFAAVYNGEMRFDARDSVLTLSNGQRAEFWVDQRSQATHYSWATLPGDDFERWAKTEDLRPPSYAQSGRPALPEMTGVEDLDRYGRWDRHPEYGTIWVPTTVRSGWAPYRDGRWTWVAPWGWTWVDNAPWGFAPFHYGRWAFWGGSWCWVPGAYVRRPVYAPAMVAWVGGSHLSVSLSIGPSVGWVPLAPREYYQPYYGYTPRYVHAINTPYVPNPTRPVPPPGQPVMYTNQGVAGGVSVVPSNALAATQVGSVAPRPAEEVMRGRGRPGEGPQWVTVAPPVPAGLSAAAAAVTPVSQPSARPAVNVSPTAPGAVTLRPVGVQTGPALMAPTQPQGGGAVAPGTTPQAVTVAPATVAPPFAKPVSAVPQAQAQVLRPPYETQGERDAVAADRAAAIGERRSNGVVRPEVPRGTAPVQVVQPPASPVPAPVAPSFTNPTRPGLAVEAPRTEPARVEVPRALPNPPRVVEMPRPEPQRVMPPQPAPEARPMPVQPPRQAEVQMVRPPEPRPAPSANGNPLNREQPQPRRQEEKEPGARRGNPLN</sequence>
<dbReference type="PANTHER" id="PTHR38731">
    <property type="entry name" value="LIPL45-RELATED LIPOPROTEIN-RELATED"/>
    <property type="match status" value="1"/>
</dbReference>
<protein>
    <recommendedName>
        <fullName evidence="5">FecR protein domain-containing protein</fullName>
    </recommendedName>
</protein>
<feature type="chain" id="PRO_5047251671" description="FecR protein domain-containing protein" evidence="2">
    <location>
        <begin position="26"/>
        <end position="692"/>
    </location>
</feature>
<dbReference type="EMBL" id="JAGQDG010000006">
    <property type="protein sequence ID" value="MBQ0936944.1"/>
    <property type="molecule type" value="Genomic_DNA"/>
</dbReference>
<keyword evidence="4" id="KW-1185">Reference proteome</keyword>
<feature type="compositionally biased region" description="Pro residues" evidence="1">
    <location>
        <begin position="627"/>
        <end position="643"/>
    </location>
</feature>